<dbReference type="RefSeq" id="WP_081634329.1">
    <property type="nucleotide sequence ID" value="NZ_JAHEPT010000001.1"/>
</dbReference>
<name>A0AAP6RVX3_9GAMM</name>
<keyword evidence="1" id="KW-0472">Membrane</keyword>
<feature type="transmembrane region" description="Helical" evidence="1">
    <location>
        <begin position="54"/>
        <end position="76"/>
    </location>
</feature>
<keyword evidence="6" id="KW-1185">Reference proteome</keyword>
<accession>A0AAP6RVX3</accession>
<evidence type="ECO:0000259" key="2">
    <source>
        <dbReference type="Pfam" id="PF01757"/>
    </source>
</evidence>
<dbReference type="InterPro" id="IPR002656">
    <property type="entry name" value="Acyl_transf_3_dom"/>
</dbReference>
<feature type="transmembrane region" description="Helical" evidence="1">
    <location>
        <begin position="193"/>
        <end position="209"/>
    </location>
</feature>
<evidence type="ECO:0000313" key="6">
    <source>
        <dbReference type="Proteomes" id="UP000266633"/>
    </source>
</evidence>
<keyword evidence="1" id="KW-1133">Transmembrane helix</keyword>
<feature type="transmembrane region" description="Helical" evidence="1">
    <location>
        <begin position="229"/>
        <end position="247"/>
    </location>
</feature>
<protein>
    <submittedName>
        <fullName evidence="3">Acyltransferase</fullName>
    </submittedName>
</protein>
<comment type="caution">
    <text evidence="3">The sequence shown here is derived from an EMBL/GenBank/DDBJ whole genome shotgun (WGS) entry which is preliminary data.</text>
</comment>
<feature type="domain" description="Acyltransferase 3" evidence="2">
    <location>
        <begin position="20"/>
        <end position="306"/>
    </location>
</feature>
<sequence length="329" mass="37213">MNLASHYGCSTYICWNTGAATAIWGVALFFLISGWVVPPMLSRYSRKQFLINRFFRIFPMLIAAVIVAAAIQYQFGDHLSLSIGNVLSTMMLTNQFTGYPLTLGVVWTLMIEFKFYLLITFLGRINCAKILCASAVILTLLFLQIGLVRNGAYSTSPQTMKVVNSIIHDFGFMLFMLCGSALWIIINHSERRLVGAVTLLLTLIVYNIYRYLCINKMGIHLSQDINFSTQLIVSLIFGLCLLVQKYFPYENVVTRTVCVLSNVTYSLYLLHVSLGFFLLSRLRHVIDNQYLLLAVVTIFVTLISSVTYRFIEAPGNSIGKKLQLRLKID</sequence>
<feature type="transmembrane region" description="Helical" evidence="1">
    <location>
        <begin position="96"/>
        <end position="118"/>
    </location>
</feature>
<keyword evidence="3" id="KW-0808">Transferase</keyword>
<evidence type="ECO:0000313" key="3">
    <source>
        <dbReference type="EMBL" id="PWD71831.1"/>
    </source>
</evidence>
<dbReference type="PANTHER" id="PTHR23028:SF53">
    <property type="entry name" value="ACYL_TRANSF_3 DOMAIN-CONTAINING PROTEIN"/>
    <property type="match status" value="1"/>
</dbReference>
<feature type="transmembrane region" description="Helical" evidence="1">
    <location>
        <begin position="290"/>
        <end position="311"/>
    </location>
</feature>
<dbReference type="Proteomes" id="UP000266633">
    <property type="component" value="Unassembled WGS sequence"/>
</dbReference>
<keyword evidence="3" id="KW-0012">Acyltransferase</keyword>
<dbReference type="Pfam" id="PF01757">
    <property type="entry name" value="Acyl_transf_3"/>
    <property type="match status" value="1"/>
</dbReference>
<dbReference type="Proteomes" id="UP000245055">
    <property type="component" value="Unassembled WGS sequence"/>
</dbReference>
<dbReference type="PANTHER" id="PTHR23028">
    <property type="entry name" value="ACETYLTRANSFERASE"/>
    <property type="match status" value="1"/>
</dbReference>
<reference evidence="3 5" key="1">
    <citation type="submission" date="2018-05" db="EMBL/GenBank/DDBJ databases">
        <title>Genomic diversity of pathogens causing Blackleg of Potato in Pakistan.</title>
        <authorList>
            <person name="Sarfraz S."/>
            <person name="Riaz K."/>
            <person name="Oulghazi S."/>
            <person name="Cigna J."/>
            <person name="Sahi S.T."/>
            <person name="Khan S.H."/>
            <person name="Hameed A."/>
            <person name="Faure D."/>
        </authorList>
    </citation>
    <scope>NUCLEOTIDE SEQUENCE [LARGE SCALE GENOMIC DNA]</scope>
    <source>
        <strain evidence="3 5">SS70</strain>
    </source>
</reference>
<evidence type="ECO:0000313" key="5">
    <source>
        <dbReference type="Proteomes" id="UP000245055"/>
    </source>
</evidence>
<feature type="transmembrane region" description="Helical" evidence="1">
    <location>
        <begin position="130"/>
        <end position="147"/>
    </location>
</feature>
<organism evidence="3 5">
    <name type="scientific">Dickeya dianthicola</name>
    <dbReference type="NCBI Taxonomy" id="204039"/>
    <lineage>
        <taxon>Bacteria</taxon>
        <taxon>Pseudomonadati</taxon>
        <taxon>Pseudomonadota</taxon>
        <taxon>Gammaproteobacteria</taxon>
        <taxon>Enterobacterales</taxon>
        <taxon>Pectobacteriaceae</taxon>
        <taxon>Dickeya</taxon>
    </lineage>
</organism>
<evidence type="ECO:0000256" key="1">
    <source>
        <dbReference type="SAM" id="Phobius"/>
    </source>
</evidence>
<dbReference type="GO" id="GO:0000271">
    <property type="term" value="P:polysaccharide biosynthetic process"/>
    <property type="evidence" value="ECO:0007669"/>
    <property type="project" value="TreeGrafter"/>
</dbReference>
<dbReference type="GO" id="GO:0016020">
    <property type="term" value="C:membrane"/>
    <property type="evidence" value="ECO:0007669"/>
    <property type="project" value="TreeGrafter"/>
</dbReference>
<feature type="transmembrane region" description="Helical" evidence="1">
    <location>
        <begin position="167"/>
        <end position="186"/>
    </location>
</feature>
<dbReference type="AlphaFoldDB" id="A0AAP6RVX3"/>
<feature type="transmembrane region" description="Helical" evidence="1">
    <location>
        <begin position="259"/>
        <end position="278"/>
    </location>
</feature>
<proteinExistence type="predicted"/>
<feature type="transmembrane region" description="Helical" evidence="1">
    <location>
        <begin position="22"/>
        <end position="42"/>
    </location>
</feature>
<dbReference type="GO" id="GO:0016747">
    <property type="term" value="F:acyltransferase activity, transferring groups other than amino-acyl groups"/>
    <property type="evidence" value="ECO:0007669"/>
    <property type="project" value="InterPro"/>
</dbReference>
<evidence type="ECO:0000313" key="4">
    <source>
        <dbReference type="EMBL" id="RJL67608.1"/>
    </source>
</evidence>
<gene>
    <name evidence="4" type="ORF">D5077_18645</name>
    <name evidence="3" type="ORF">DF213_15515</name>
</gene>
<dbReference type="InterPro" id="IPR050879">
    <property type="entry name" value="Acyltransferase_3"/>
</dbReference>
<dbReference type="EMBL" id="QESZ01000021">
    <property type="protein sequence ID" value="PWD71831.1"/>
    <property type="molecule type" value="Genomic_DNA"/>
</dbReference>
<keyword evidence="1" id="KW-0812">Transmembrane</keyword>
<reference evidence="4 6" key="2">
    <citation type="submission" date="2018-09" db="EMBL/GenBank/DDBJ databases">
        <title>Phylogenetic diversity of Pectobacterium and Dickeya strains causing blackleg disease of potato in Morocco.</title>
        <authorList>
            <person name="Oulghazi S."/>
            <person name="Moumni M."/>
            <person name="Faure D."/>
        </authorList>
    </citation>
    <scope>NUCLEOTIDE SEQUENCE [LARGE SCALE GENOMIC DNA]</scope>
    <source>
        <strain evidence="4 6">S4.16.03.LID</strain>
    </source>
</reference>
<dbReference type="EMBL" id="QZDO01000071">
    <property type="protein sequence ID" value="RJL67608.1"/>
    <property type="molecule type" value="Genomic_DNA"/>
</dbReference>